<evidence type="ECO:0000256" key="1">
    <source>
        <dbReference type="ARBA" id="ARBA00004613"/>
    </source>
</evidence>
<dbReference type="AlphaFoldDB" id="A0A6N8SDP3"/>
<dbReference type="PRINTS" id="PR00313">
    <property type="entry name" value="CABNDNGRPT"/>
</dbReference>
<comment type="caution">
    <text evidence="3">The sequence shown here is derived from an EMBL/GenBank/DDBJ whole genome shotgun (WGS) entry which is preliminary data.</text>
</comment>
<dbReference type="EMBL" id="WUMK01000004">
    <property type="protein sequence ID" value="MXN45708.1"/>
    <property type="molecule type" value="Genomic_DNA"/>
</dbReference>
<reference evidence="3 4" key="1">
    <citation type="submission" date="2019-12" db="EMBL/GenBank/DDBJ databases">
        <title>Shinella kummerowiae sp. nov., a symbiotic bacterium isolated from root nodules of the herbal legume Kummerowia stipulacea.</title>
        <authorList>
            <person name="Gao J."/>
        </authorList>
    </citation>
    <scope>NUCLEOTIDE SEQUENCE [LARGE SCALE GENOMIC DNA]</scope>
    <source>
        <strain evidence="3 4">CCBAU 25048</strain>
    </source>
</reference>
<dbReference type="Pfam" id="PF00353">
    <property type="entry name" value="HemolysinCabind"/>
    <property type="match status" value="4"/>
</dbReference>
<dbReference type="GO" id="GO:0005576">
    <property type="term" value="C:extracellular region"/>
    <property type="evidence" value="ECO:0007669"/>
    <property type="project" value="UniProtKB-SubCell"/>
</dbReference>
<proteinExistence type="predicted"/>
<dbReference type="Gene3D" id="2.160.20.160">
    <property type="match status" value="1"/>
</dbReference>
<dbReference type="Gene3D" id="2.150.10.10">
    <property type="entry name" value="Serralysin-like metalloprotease, C-terminal"/>
    <property type="match status" value="2"/>
</dbReference>
<keyword evidence="2" id="KW-0964">Secreted</keyword>
<dbReference type="PANTHER" id="PTHR38340:SF1">
    <property type="entry name" value="S-LAYER PROTEIN"/>
    <property type="match status" value="1"/>
</dbReference>
<gene>
    <name evidence="3" type="ORF">GR138_10940</name>
</gene>
<dbReference type="GO" id="GO:0005509">
    <property type="term" value="F:calcium ion binding"/>
    <property type="evidence" value="ECO:0007669"/>
    <property type="project" value="InterPro"/>
</dbReference>
<dbReference type="InterPro" id="IPR001343">
    <property type="entry name" value="Hemolysn_Ca-bd"/>
</dbReference>
<dbReference type="InterPro" id="IPR050557">
    <property type="entry name" value="RTX_toxin/Mannuronan_C5-epim"/>
</dbReference>
<dbReference type="InterPro" id="IPR018511">
    <property type="entry name" value="Hemolysin-typ_Ca-bd_CS"/>
</dbReference>
<protein>
    <submittedName>
        <fullName evidence="3">Calcium-binding protein</fullName>
    </submittedName>
</protein>
<dbReference type="Proteomes" id="UP000435802">
    <property type="component" value="Unassembled WGS sequence"/>
</dbReference>
<keyword evidence="4" id="KW-1185">Reference proteome</keyword>
<evidence type="ECO:0000256" key="2">
    <source>
        <dbReference type="ARBA" id="ARBA00022525"/>
    </source>
</evidence>
<evidence type="ECO:0000313" key="3">
    <source>
        <dbReference type="EMBL" id="MXN45708.1"/>
    </source>
</evidence>
<dbReference type="InterPro" id="IPR011049">
    <property type="entry name" value="Serralysin-like_metalloprot_C"/>
</dbReference>
<comment type="subcellular location">
    <subcellularLocation>
        <location evidence="1">Secreted</location>
    </subcellularLocation>
</comment>
<accession>A0A6N8SDP3</accession>
<name>A0A6N8SDP3_9HYPH</name>
<organism evidence="3 4">
    <name type="scientific">Shinella kummerowiae</name>
    <dbReference type="NCBI Taxonomy" id="417745"/>
    <lineage>
        <taxon>Bacteria</taxon>
        <taxon>Pseudomonadati</taxon>
        <taxon>Pseudomonadota</taxon>
        <taxon>Alphaproteobacteria</taxon>
        <taxon>Hyphomicrobiales</taxon>
        <taxon>Rhizobiaceae</taxon>
        <taxon>Shinella</taxon>
    </lineage>
</organism>
<dbReference type="SUPFAM" id="SSF51120">
    <property type="entry name" value="beta-Roll"/>
    <property type="match status" value="2"/>
</dbReference>
<sequence>MGMLMAYIDGNQPGTVVDGVLNGTPESDVILGADGNLTIYGFGGNDKIFSGLGVIESAQRIYGGDGNDEIVAKGDLWGATLSGDAGDDVLRGDAFSLKLDGGTGADLMIGKGTLILAYFDNIGDQLFIQEVYDSVTVRSSISIDIAKVIFGTGSAMVRLVLTGNTDASLTGNEFQNILTGNDGNNLLVGLGGNDTLDGGAGADKMVGGAGNDTYVLDNAGDVVTEAAGGGTDLVQLSTSWTMAANVEKVALTGSANINATGNILNNTMAGNNGNNALNGGAGNDIISAGDGNDRLFGGRGNDTLTGGNGSDIFVFNTVPNSSTNKDTIVDFNAADDTVWLDNAIFTGVGANGGLSSAAFRIGTAAGDASDRIIYNSSTGALIYDSNGSASGGTVEFAKLTAGLALTNADFFII</sequence>
<dbReference type="PROSITE" id="PS00330">
    <property type="entry name" value="HEMOLYSIN_CALCIUM"/>
    <property type="match status" value="2"/>
</dbReference>
<evidence type="ECO:0000313" key="4">
    <source>
        <dbReference type="Proteomes" id="UP000435802"/>
    </source>
</evidence>
<dbReference type="PANTHER" id="PTHR38340">
    <property type="entry name" value="S-LAYER PROTEIN"/>
    <property type="match status" value="1"/>
</dbReference>